<proteinExistence type="inferred from homology"/>
<evidence type="ECO:0000256" key="1">
    <source>
        <dbReference type="ARBA" id="ARBA00009091"/>
    </source>
</evidence>
<dbReference type="Pfam" id="PF03938">
    <property type="entry name" value="OmpH"/>
    <property type="match status" value="1"/>
</dbReference>
<dbReference type="SUPFAM" id="SSF111384">
    <property type="entry name" value="OmpH-like"/>
    <property type="match status" value="1"/>
</dbReference>
<comment type="caution">
    <text evidence="4">The sequence shown here is derived from an EMBL/GenBank/DDBJ whole genome shotgun (WGS) entry which is preliminary data.</text>
</comment>
<dbReference type="GO" id="GO:0051082">
    <property type="term" value="F:unfolded protein binding"/>
    <property type="evidence" value="ECO:0007669"/>
    <property type="project" value="InterPro"/>
</dbReference>
<feature type="chain" id="PRO_5024345392" description="OmpH family outer membrane protein" evidence="3">
    <location>
        <begin position="19"/>
        <end position="164"/>
    </location>
</feature>
<feature type="signal peptide" evidence="3">
    <location>
        <begin position="1"/>
        <end position="18"/>
    </location>
</feature>
<dbReference type="GO" id="GO:0050821">
    <property type="term" value="P:protein stabilization"/>
    <property type="evidence" value="ECO:0007669"/>
    <property type="project" value="TreeGrafter"/>
</dbReference>
<accession>A0A5M8P0R3</accession>
<dbReference type="InterPro" id="IPR024930">
    <property type="entry name" value="Skp_dom_sf"/>
</dbReference>
<protein>
    <recommendedName>
        <fullName evidence="6">OmpH family outer membrane protein</fullName>
    </recommendedName>
</protein>
<organism evidence="4 5">
    <name type="scientific">Candidatus Ordinivivax streblomastigis</name>
    <dbReference type="NCBI Taxonomy" id="2540710"/>
    <lineage>
        <taxon>Bacteria</taxon>
        <taxon>Pseudomonadati</taxon>
        <taxon>Bacteroidota</taxon>
        <taxon>Bacteroidia</taxon>
        <taxon>Bacteroidales</taxon>
        <taxon>Candidatus Ordinivivax</taxon>
    </lineage>
</organism>
<dbReference type="EMBL" id="SNRX01000011">
    <property type="protein sequence ID" value="KAA6302027.1"/>
    <property type="molecule type" value="Genomic_DNA"/>
</dbReference>
<comment type="similarity">
    <text evidence="1">Belongs to the Skp family.</text>
</comment>
<evidence type="ECO:0000256" key="3">
    <source>
        <dbReference type="SAM" id="SignalP"/>
    </source>
</evidence>
<evidence type="ECO:0008006" key="6">
    <source>
        <dbReference type="Google" id="ProtNLM"/>
    </source>
</evidence>
<evidence type="ECO:0000256" key="2">
    <source>
        <dbReference type="ARBA" id="ARBA00022729"/>
    </source>
</evidence>
<evidence type="ECO:0000313" key="4">
    <source>
        <dbReference type="EMBL" id="KAA6302027.1"/>
    </source>
</evidence>
<dbReference type="GO" id="GO:0005829">
    <property type="term" value="C:cytosol"/>
    <property type="evidence" value="ECO:0007669"/>
    <property type="project" value="TreeGrafter"/>
</dbReference>
<dbReference type="Gene3D" id="3.30.910.20">
    <property type="entry name" value="Skp domain"/>
    <property type="match status" value="1"/>
</dbReference>
<dbReference type="InterPro" id="IPR005632">
    <property type="entry name" value="Chaperone_Skp"/>
</dbReference>
<dbReference type="Proteomes" id="UP000324575">
    <property type="component" value="Unassembled WGS sequence"/>
</dbReference>
<evidence type="ECO:0000313" key="5">
    <source>
        <dbReference type="Proteomes" id="UP000324575"/>
    </source>
</evidence>
<dbReference type="AlphaFoldDB" id="A0A5M8P0R3"/>
<gene>
    <name evidence="4" type="ORF">EZS26_001843</name>
</gene>
<name>A0A5M8P0R3_9BACT</name>
<keyword evidence="2 3" id="KW-0732">Signal</keyword>
<dbReference type="PANTHER" id="PTHR35089:SF1">
    <property type="entry name" value="CHAPERONE PROTEIN SKP"/>
    <property type="match status" value="1"/>
</dbReference>
<sequence>MKKIVLFALLLLPAGAFAQEKIAYFNSAEIISTMPEYIQMQDSIQKTITAIKAEIATMEDEYSKKYEAFMKEGETLIESIKIRRMQELRDLEQRAATYNESSQQQLQELSRALQAPIYQKINDAIKAVGAENNFTYILDGTTLSYVGPNATDATPLVKTKLGLK</sequence>
<dbReference type="SMART" id="SM00935">
    <property type="entry name" value="OmpH"/>
    <property type="match status" value="1"/>
</dbReference>
<reference evidence="4 5" key="1">
    <citation type="submission" date="2019-03" db="EMBL/GenBank/DDBJ databases">
        <title>Single cell metagenomics reveals metabolic interactions within the superorganism composed of flagellate Streblomastix strix and complex community of Bacteroidetes bacteria on its surface.</title>
        <authorList>
            <person name="Treitli S.C."/>
            <person name="Kolisko M."/>
            <person name="Husnik F."/>
            <person name="Keeling P."/>
            <person name="Hampl V."/>
        </authorList>
    </citation>
    <scope>NUCLEOTIDE SEQUENCE [LARGE SCALE GENOMIC DNA]</scope>
    <source>
        <strain evidence="4">St1</strain>
    </source>
</reference>
<dbReference type="PANTHER" id="PTHR35089">
    <property type="entry name" value="CHAPERONE PROTEIN SKP"/>
    <property type="match status" value="1"/>
</dbReference>